<evidence type="ECO:0000256" key="5">
    <source>
        <dbReference type="ARBA" id="ARBA00023242"/>
    </source>
</evidence>
<dbReference type="FunFam" id="3.60.15.10:FF:000038">
    <property type="entry name" value="DNA cross-link repair protein pso2/snm1"/>
    <property type="match status" value="1"/>
</dbReference>
<dbReference type="GO" id="GO:0035312">
    <property type="term" value="F:5'-3' DNA exonuclease activity"/>
    <property type="evidence" value="ECO:0007669"/>
    <property type="project" value="TreeGrafter"/>
</dbReference>
<organism evidence="8 9">
    <name type="scientific">Diatrype stigma</name>
    <dbReference type="NCBI Taxonomy" id="117547"/>
    <lineage>
        <taxon>Eukaryota</taxon>
        <taxon>Fungi</taxon>
        <taxon>Dikarya</taxon>
        <taxon>Ascomycota</taxon>
        <taxon>Pezizomycotina</taxon>
        <taxon>Sordariomycetes</taxon>
        <taxon>Xylariomycetidae</taxon>
        <taxon>Xylariales</taxon>
        <taxon>Diatrypaceae</taxon>
        <taxon>Diatrype</taxon>
    </lineage>
</organism>
<dbReference type="Gene3D" id="3.60.15.10">
    <property type="entry name" value="Ribonuclease Z/Hydroxyacylglutathione hydrolase-like"/>
    <property type="match status" value="1"/>
</dbReference>
<feature type="compositionally biased region" description="Polar residues" evidence="6">
    <location>
        <begin position="1"/>
        <end position="18"/>
    </location>
</feature>
<evidence type="ECO:0000259" key="7">
    <source>
        <dbReference type="Pfam" id="PF07522"/>
    </source>
</evidence>
<proteinExistence type="inferred from homology"/>
<comment type="subcellular location">
    <subcellularLocation>
        <location evidence="1">Nucleus</location>
    </subcellularLocation>
</comment>
<protein>
    <submittedName>
        <fullName evidence="8">DNA cross-link repair protein PSO2/SNM1</fullName>
    </submittedName>
</protein>
<feature type="domain" description="DNA repair metallo-beta-lactamase" evidence="7">
    <location>
        <begin position="739"/>
        <end position="892"/>
    </location>
</feature>
<dbReference type="SUPFAM" id="SSF56281">
    <property type="entry name" value="Metallo-hydrolase/oxidoreductase"/>
    <property type="match status" value="1"/>
</dbReference>
<feature type="region of interest" description="Disordered" evidence="6">
    <location>
        <begin position="376"/>
        <end position="399"/>
    </location>
</feature>
<dbReference type="Proteomes" id="UP001320420">
    <property type="component" value="Unassembled WGS sequence"/>
</dbReference>
<evidence type="ECO:0000256" key="2">
    <source>
        <dbReference type="ARBA" id="ARBA00010304"/>
    </source>
</evidence>
<dbReference type="Pfam" id="PF07522">
    <property type="entry name" value="DRMBL"/>
    <property type="match status" value="1"/>
</dbReference>
<feature type="region of interest" description="Disordered" evidence="6">
    <location>
        <begin position="924"/>
        <end position="963"/>
    </location>
</feature>
<feature type="region of interest" description="Disordered" evidence="6">
    <location>
        <begin position="59"/>
        <end position="241"/>
    </location>
</feature>
<gene>
    <name evidence="8" type="primary">pso2</name>
    <name evidence="8" type="ORF">SLS62_004770</name>
</gene>
<feature type="compositionally biased region" description="Basic and acidic residues" evidence="6">
    <location>
        <begin position="120"/>
        <end position="130"/>
    </location>
</feature>
<dbReference type="PANTHER" id="PTHR23240">
    <property type="entry name" value="DNA CROSS-LINK REPAIR PROTEIN PSO2/SNM1-RELATED"/>
    <property type="match status" value="1"/>
</dbReference>
<feature type="compositionally biased region" description="Low complexity" evidence="6">
    <location>
        <begin position="21"/>
        <end position="40"/>
    </location>
</feature>
<accession>A0AAN9USP7</accession>
<evidence type="ECO:0000256" key="1">
    <source>
        <dbReference type="ARBA" id="ARBA00004123"/>
    </source>
</evidence>
<feature type="compositionally biased region" description="Polar residues" evidence="6">
    <location>
        <begin position="203"/>
        <end position="216"/>
    </location>
</feature>
<comment type="similarity">
    <text evidence="2">Belongs to the DNA repair metallo-beta-lactamase (DRMBL) family.</text>
</comment>
<name>A0AAN9USP7_9PEZI</name>
<evidence type="ECO:0000313" key="8">
    <source>
        <dbReference type="EMBL" id="KAK7753251.1"/>
    </source>
</evidence>
<comment type="caution">
    <text evidence="8">The sequence shown here is derived from an EMBL/GenBank/DDBJ whole genome shotgun (WGS) entry which is preliminary data.</text>
</comment>
<feature type="compositionally biased region" description="Basic and acidic residues" evidence="6">
    <location>
        <begin position="928"/>
        <end position="940"/>
    </location>
</feature>
<sequence>MPSKTTSKPMTPRTQSKLNFKPNSAAKTASSAKKSSKPANGNILNFFKKVEVEEQLFCGGPLDSVDPADSAKPTNPASRPTPGALDTREQDDDDVRDVEDNAVEKRYNEHQNTSKRRKLSRDGDHEDRVSSHASTSEASTTSEPRNAPEATKPTKAALKASKPRKVGPFLEDSDSDGEDDGTSESRTKETPHDSLPDIRIPNLQAQSGPSLNNELSPITDDPPVIKPHAPPIKHEDSSSVHADLQNLEEMEALFDDDDNEFDNDGEEFRERRYMEEQAKLEAEEAEAGNYVSDCALDDAPAAQDNAITESCPICNANLAGIGPEQASIHVNACLDGTPIPLPAELKPPPSPPAPPALTVDAPDLGKRFARAAVPRPGQANPISLSGSGSGGNSKAPTSAFSKLMSGHAEDSAWALAAAAENASRGKPAYQRTCPFYKIMPGFFICVDAFRYGAVKGCNAYFLSHFHSDHYIGLTANWSHGPIYCSKVTGSLIRNQLRTDARWIVPIEFEEKVEIPGTQGVTVTMIPANHCPGSSLFLFEKALPGGNGPNARAQRILHCGDFRACPAQVAHPLLRPETIDAVSGRTRQQKIDVCYLDTTYLNPRYSFPPQDDVIRACAEFCRSIAEDPEAFDARKRGLGGKGGRSTVVSQFFPKENSSGRKEGSSAPDKSSLKNSGKDAGETEEGENKNKSKSKDRLLVVCGTYSIGKERICKAIAQALHTKIFASPAKARLCRQLGDPELAALLTDDPRAAQVHMQALAEIRAETLQAYLDGYKPHFTRIVGFRPSGWSFRAPSASTSAIAKDNGTNITSVGGGIITASANLQPSAVPTTAILHGPAWRPRFSAADLAAQRGSTREAACFGVPYSEHSSFRELALFLMALRVERVVPTVNVGSEPGRRRMKAWTDRWLAERRRGGIVRIIPPADFADSDPKVGAEGKEGGNEEGEEDVRLWDGKDGKGGGVRW</sequence>
<keyword evidence="4" id="KW-0234">DNA repair</keyword>
<dbReference type="Gene3D" id="3.40.50.12650">
    <property type="match status" value="1"/>
</dbReference>
<evidence type="ECO:0000313" key="9">
    <source>
        <dbReference type="Proteomes" id="UP001320420"/>
    </source>
</evidence>
<evidence type="ECO:0000256" key="4">
    <source>
        <dbReference type="ARBA" id="ARBA00023204"/>
    </source>
</evidence>
<dbReference type="GO" id="GO:0006303">
    <property type="term" value="P:double-strand break repair via nonhomologous end joining"/>
    <property type="evidence" value="ECO:0007669"/>
    <property type="project" value="TreeGrafter"/>
</dbReference>
<feature type="compositionally biased region" description="Basic and acidic residues" evidence="6">
    <location>
        <begin position="183"/>
        <end position="196"/>
    </location>
</feature>
<keyword evidence="5" id="KW-0539">Nucleus</keyword>
<dbReference type="CDD" id="cd16273">
    <property type="entry name" value="SNM1A-1C-like_MBL-fold"/>
    <property type="match status" value="1"/>
</dbReference>
<dbReference type="GO" id="GO:0005634">
    <property type="term" value="C:nucleus"/>
    <property type="evidence" value="ECO:0007669"/>
    <property type="project" value="UniProtKB-SubCell"/>
</dbReference>
<evidence type="ECO:0000256" key="6">
    <source>
        <dbReference type="SAM" id="MobiDB-lite"/>
    </source>
</evidence>
<feature type="region of interest" description="Disordered" evidence="6">
    <location>
        <begin position="632"/>
        <end position="690"/>
    </location>
</feature>
<evidence type="ECO:0000256" key="3">
    <source>
        <dbReference type="ARBA" id="ARBA00022763"/>
    </source>
</evidence>
<feature type="compositionally biased region" description="Low complexity" evidence="6">
    <location>
        <begin position="131"/>
        <end position="143"/>
    </location>
</feature>
<keyword evidence="3" id="KW-0227">DNA damage</keyword>
<feature type="compositionally biased region" description="Basic and acidic residues" evidence="6">
    <location>
        <begin position="947"/>
        <end position="957"/>
    </location>
</feature>
<keyword evidence="9" id="KW-1185">Reference proteome</keyword>
<dbReference type="GO" id="GO:0036297">
    <property type="term" value="P:interstrand cross-link repair"/>
    <property type="evidence" value="ECO:0007669"/>
    <property type="project" value="TreeGrafter"/>
</dbReference>
<dbReference type="GO" id="GO:0003684">
    <property type="term" value="F:damaged DNA binding"/>
    <property type="evidence" value="ECO:0007669"/>
    <property type="project" value="TreeGrafter"/>
</dbReference>
<dbReference type="AlphaFoldDB" id="A0AAN9USP7"/>
<dbReference type="InterPro" id="IPR011084">
    <property type="entry name" value="DRMBL"/>
</dbReference>
<reference evidence="8 9" key="1">
    <citation type="submission" date="2024-02" db="EMBL/GenBank/DDBJ databases">
        <title>De novo assembly and annotation of 12 fungi associated with fruit tree decline syndrome in Ontario, Canada.</title>
        <authorList>
            <person name="Sulman M."/>
            <person name="Ellouze W."/>
            <person name="Ilyukhin E."/>
        </authorList>
    </citation>
    <scope>NUCLEOTIDE SEQUENCE [LARGE SCALE GENOMIC DNA]</scope>
    <source>
        <strain evidence="8 9">M11/M66-122</strain>
    </source>
</reference>
<dbReference type="EMBL" id="JAKJXP020000030">
    <property type="protein sequence ID" value="KAK7753251.1"/>
    <property type="molecule type" value="Genomic_DNA"/>
</dbReference>
<feature type="region of interest" description="Disordered" evidence="6">
    <location>
        <begin position="1"/>
        <end position="41"/>
    </location>
</feature>
<feature type="compositionally biased region" description="Basic and acidic residues" evidence="6">
    <location>
        <begin position="98"/>
        <end position="109"/>
    </location>
</feature>
<dbReference type="PANTHER" id="PTHR23240:SF6">
    <property type="entry name" value="DNA CROSS-LINK REPAIR 1A PROTEIN"/>
    <property type="match status" value="1"/>
</dbReference>
<feature type="compositionally biased region" description="Basic and acidic residues" evidence="6">
    <location>
        <begin position="674"/>
        <end position="690"/>
    </location>
</feature>
<dbReference type="InterPro" id="IPR036866">
    <property type="entry name" value="RibonucZ/Hydroxyglut_hydro"/>
</dbReference>
<feature type="compositionally biased region" description="Acidic residues" evidence="6">
    <location>
        <begin position="171"/>
        <end position="182"/>
    </location>
</feature>